<dbReference type="Gene3D" id="1.10.510.10">
    <property type="entry name" value="Transferase(Phosphotransferase) domain 1"/>
    <property type="match status" value="2"/>
</dbReference>
<dbReference type="InterPro" id="IPR000719">
    <property type="entry name" value="Prot_kinase_dom"/>
</dbReference>
<evidence type="ECO:0000259" key="20">
    <source>
        <dbReference type="PROSITE" id="PS50011"/>
    </source>
</evidence>
<feature type="chain" id="PRO_5033032899" description="non-specific serine/threonine protein kinase" evidence="19">
    <location>
        <begin position="23"/>
        <end position="846"/>
    </location>
</feature>
<keyword evidence="22" id="KW-1185">Reference proteome</keyword>
<dbReference type="InterPro" id="IPR020635">
    <property type="entry name" value="Tyr_kinase_cat_dom"/>
</dbReference>
<evidence type="ECO:0000256" key="8">
    <source>
        <dbReference type="ARBA" id="ARBA00022729"/>
    </source>
</evidence>
<comment type="catalytic activity">
    <reaction evidence="16">
        <text>L-threonyl-[protein] + ATP = O-phospho-L-threonyl-[protein] + ADP + H(+)</text>
        <dbReference type="Rhea" id="RHEA:46608"/>
        <dbReference type="Rhea" id="RHEA-COMP:11060"/>
        <dbReference type="Rhea" id="RHEA-COMP:11605"/>
        <dbReference type="ChEBI" id="CHEBI:15378"/>
        <dbReference type="ChEBI" id="CHEBI:30013"/>
        <dbReference type="ChEBI" id="CHEBI:30616"/>
        <dbReference type="ChEBI" id="CHEBI:61977"/>
        <dbReference type="ChEBI" id="CHEBI:456216"/>
        <dbReference type="EC" id="2.7.11.1"/>
    </reaction>
</comment>
<dbReference type="Proteomes" id="UP000657918">
    <property type="component" value="Chromosome 16"/>
</dbReference>
<dbReference type="Pfam" id="PF13855">
    <property type="entry name" value="LRR_8"/>
    <property type="match status" value="1"/>
</dbReference>
<evidence type="ECO:0000256" key="4">
    <source>
        <dbReference type="ARBA" id="ARBA00022553"/>
    </source>
</evidence>
<dbReference type="InterPro" id="IPR001611">
    <property type="entry name" value="Leu-rich_rpt"/>
</dbReference>
<evidence type="ECO:0000256" key="18">
    <source>
        <dbReference type="SAM" id="MobiDB-lite"/>
    </source>
</evidence>
<dbReference type="AlphaFoldDB" id="A0A835JAR8"/>
<evidence type="ECO:0000313" key="22">
    <source>
        <dbReference type="Proteomes" id="UP000657918"/>
    </source>
</evidence>
<comment type="subcellular location">
    <subcellularLocation>
        <location evidence="1">Membrane</location>
        <topology evidence="1">Single-pass type I membrane protein</topology>
    </subcellularLocation>
</comment>
<evidence type="ECO:0000256" key="13">
    <source>
        <dbReference type="ARBA" id="ARBA00023136"/>
    </source>
</evidence>
<dbReference type="Gene3D" id="3.80.10.10">
    <property type="entry name" value="Ribonuclease Inhibitor"/>
    <property type="match status" value="1"/>
</dbReference>
<dbReference type="FunFam" id="3.80.10.10:FF:000433">
    <property type="entry name" value="Putative LRR receptor-like serine/threonine-protein kinase isoform A"/>
    <property type="match status" value="1"/>
</dbReference>
<keyword evidence="12" id="KW-1133">Transmembrane helix</keyword>
<feature type="domain" description="Protein kinase" evidence="20">
    <location>
        <begin position="598"/>
        <end position="846"/>
    </location>
</feature>
<dbReference type="Pfam" id="PF00560">
    <property type="entry name" value="LRR_1"/>
    <property type="match status" value="2"/>
</dbReference>
<keyword evidence="3" id="KW-0723">Serine/threonine-protein kinase</keyword>
<evidence type="ECO:0000256" key="15">
    <source>
        <dbReference type="ARBA" id="ARBA00023180"/>
    </source>
</evidence>
<keyword evidence="9" id="KW-0677">Repeat</keyword>
<keyword evidence="14" id="KW-0675">Receptor</keyword>
<dbReference type="GO" id="GO:0005524">
    <property type="term" value="F:ATP binding"/>
    <property type="evidence" value="ECO:0007669"/>
    <property type="project" value="UniProtKB-KW"/>
</dbReference>
<keyword evidence="5" id="KW-0433">Leucine-rich repeat</keyword>
<dbReference type="Pfam" id="PF07714">
    <property type="entry name" value="PK_Tyr_Ser-Thr"/>
    <property type="match status" value="1"/>
</dbReference>
<evidence type="ECO:0000256" key="7">
    <source>
        <dbReference type="ARBA" id="ARBA00022692"/>
    </source>
</evidence>
<keyword evidence="15" id="KW-0325">Glycoprotein</keyword>
<keyword evidence="4" id="KW-0597">Phosphoprotein</keyword>
<feature type="region of interest" description="Disordered" evidence="18">
    <location>
        <begin position="810"/>
        <end position="846"/>
    </location>
</feature>
<dbReference type="GO" id="GO:0004674">
    <property type="term" value="F:protein serine/threonine kinase activity"/>
    <property type="evidence" value="ECO:0007669"/>
    <property type="project" value="UniProtKB-KW"/>
</dbReference>
<dbReference type="SUPFAM" id="SSF52058">
    <property type="entry name" value="L domain-like"/>
    <property type="match status" value="1"/>
</dbReference>
<dbReference type="InterPro" id="IPR001245">
    <property type="entry name" value="Ser-Thr/Tyr_kinase_cat_dom"/>
</dbReference>
<dbReference type="InterPro" id="IPR051824">
    <property type="entry name" value="LRR_Rcpt-Like_S/T_Kinase"/>
</dbReference>
<protein>
    <recommendedName>
        <fullName evidence="2">non-specific serine/threonine protein kinase</fullName>
        <ecNumber evidence="2">2.7.11.1</ecNumber>
    </recommendedName>
</protein>
<name>A0A835JAR8_9ROSI</name>
<evidence type="ECO:0000256" key="10">
    <source>
        <dbReference type="ARBA" id="ARBA00022741"/>
    </source>
</evidence>
<dbReference type="Pfam" id="PF11721">
    <property type="entry name" value="Malectin"/>
    <property type="match status" value="1"/>
</dbReference>
<reference evidence="21 22" key="1">
    <citation type="submission" date="2020-10" db="EMBL/GenBank/DDBJ databases">
        <title>Plant Genome Project.</title>
        <authorList>
            <person name="Zhang R.-G."/>
        </authorList>
    </citation>
    <scope>NUCLEOTIDE SEQUENCE [LARGE SCALE GENOMIC DNA]</scope>
    <source>
        <strain evidence="21">FAFU-HL-1</strain>
        <tissue evidence="21">Leaf</tissue>
    </source>
</reference>
<evidence type="ECO:0000256" key="14">
    <source>
        <dbReference type="ARBA" id="ARBA00023170"/>
    </source>
</evidence>
<evidence type="ECO:0000256" key="16">
    <source>
        <dbReference type="ARBA" id="ARBA00047899"/>
    </source>
</evidence>
<comment type="catalytic activity">
    <reaction evidence="17">
        <text>L-seryl-[protein] + ATP = O-phospho-L-seryl-[protein] + ADP + H(+)</text>
        <dbReference type="Rhea" id="RHEA:17989"/>
        <dbReference type="Rhea" id="RHEA-COMP:9863"/>
        <dbReference type="Rhea" id="RHEA-COMP:11604"/>
        <dbReference type="ChEBI" id="CHEBI:15378"/>
        <dbReference type="ChEBI" id="CHEBI:29999"/>
        <dbReference type="ChEBI" id="CHEBI:30616"/>
        <dbReference type="ChEBI" id="CHEBI:83421"/>
        <dbReference type="ChEBI" id="CHEBI:456216"/>
        <dbReference type="EC" id="2.7.11.1"/>
    </reaction>
</comment>
<keyword evidence="13" id="KW-0472">Membrane</keyword>
<dbReference type="SMART" id="SM00219">
    <property type="entry name" value="TyrKc"/>
    <property type="match status" value="1"/>
</dbReference>
<organism evidence="21 22">
    <name type="scientific">Salix dunnii</name>
    <dbReference type="NCBI Taxonomy" id="1413687"/>
    <lineage>
        <taxon>Eukaryota</taxon>
        <taxon>Viridiplantae</taxon>
        <taxon>Streptophyta</taxon>
        <taxon>Embryophyta</taxon>
        <taxon>Tracheophyta</taxon>
        <taxon>Spermatophyta</taxon>
        <taxon>Magnoliopsida</taxon>
        <taxon>eudicotyledons</taxon>
        <taxon>Gunneridae</taxon>
        <taxon>Pentapetalae</taxon>
        <taxon>rosids</taxon>
        <taxon>fabids</taxon>
        <taxon>Malpighiales</taxon>
        <taxon>Salicaceae</taxon>
        <taxon>Saliceae</taxon>
        <taxon>Salix</taxon>
    </lineage>
</organism>
<proteinExistence type="predicted"/>
<keyword evidence="6" id="KW-0808">Transferase</keyword>
<dbReference type="FunFam" id="2.60.120.430:FF:000004">
    <property type="entry name" value="Putative leucine-rich repeat receptor-like serine/threonine-protein kinase"/>
    <property type="match status" value="1"/>
</dbReference>
<evidence type="ECO:0000256" key="3">
    <source>
        <dbReference type="ARBA" id="ARBA00022527"/>
    </source>
</evidence>
<keyword evidence="8 19" id="KW-0732">Signal</keyword>
<dbReference type="Gene3D" id="2.60.120.430">
    <property type="entry name" value="Galactose-binding lectin"/>
    <property type="match status" value="1"/>
</dbReference>
<dbReference type="OrthoDB" id="1897577at2759"/>
<evidence type="ECO:0000256" key="9">
    <source>
        <dbReference type="ARBA" id="ARBA00022737"/>
    </source>
</evidence>
<evidence type="ECO:0000256" key="1">
    <source>
        <dbReference type="ARBA" id="ARBA00004479"/>
    </source>
</evidence>
<dbReference type="FunFam" id="3.80.10.10:FF:000383">
    <property type="entry name" value="Leucine-rich repeat receptor protein kinase EMS1"/>
    <property type="match status" value="1"/>
</dbReference>
<keyword evidence="10" id="KW-0547">Nucleotide-binding</keyword>
<keyword evidence="11" id="KW-0067">ATP-binding</keyword>
<dbReference type="InterPro" id="IPR011009">
    <property type="entry name" value="Kinase-like_dom_sf"/>
</dbReference>
<gene>
    <name evidence="21" type="ORF">SADUNF_Sadunf16G0253200</name>
</gene>
<dbReference type="PANTHER" id="PTHR48006">
    <property type="entry name" value="LEUCINE-RICH REPEAT-CONTAINING PROTEIN DDB_G0281931-RELATED"/>
    <property type="match status" value="1"/>
</dbReference>
<dbReference type="SUPFAM" id="SSF56112">
    <property type="entry name" value="Protein kinase-like (PK-like)"/>
    <property type="match status" value="1"/>
</dbReference>
<comment type="caution">
    <text evidence="21">The sequence shown here is derived from an EMBL/GenBank/DDBJ whole genome shotgun (WGS) entry which is preliminary data.</text>
</comment>
<dbReference type="PROSITE" id="PS50011">
    <property type="entry name" value="PROTEIN_KINASE_DOM"/>
    <property type="match status" value="1"/>
</dbReference>
<dbReference type="GO" id="GO:0004713">
    <property type="term" value="F:protein tyrosine kinase activity"/>
    <property type="evidence" value="ECO:0007669"/>
    <property type="project" value="InterPro"/>
</dbReference>
<evidence type="ECO:0000256" key="19">
    <source>
        <dbReference type="SAM" id="SignalP"/>
    </source>
</evidence>
<keyword evidence="7" id="KW-0812">Transmembrane</keyword>
<sequence>MSFSRLLLASLIAYGLATYALGAAVLPDDEVKALRDIAKTLGKTDWNFSADPCGGQWGWANPNAEDGSENAVSCNCIFSNGTICHLRMDYPRPNSTSVDYPHPLSYIHRVLKNQNLQGSLPPDLSRFPYLQVIDLSRNYLNGSIPREWGATQMLDISIIGNRFTGPIPKEIGNISALVNLTVEFNQFSGVLPPELGNLSRLEKLHLTSNKFTGQLPAAFEKLTTLKDFRIGDNQFTGEIPNLIQKWTNLQKLVIQGSGLSGPIPPGISVLEKMTDLRISDLQGNGTGAPFPPLANMTKLKILILRSCNIIGGIPDFVGEFSSLKTLDLSFNKLDGEIPESFSGVREANYIDLSYNNFRNESSCQQRNINLFGSASMGNVSGRTAPCLRSLPCQKKFYSFHINCGGKEATIEGNLYEDDTDPAGPSRFYQRSNWAVSTTGHFMDDDRNPDSYIWTNATKLSANTSSLYMDARLSPVSLTYYGRCMESGNYTVSLHFAEIMFTNDSTSSSLGRRFFDIYIQGKLVRKNFSIQNEAGGVGKAIIKNFTATVTGSALEIRFYWAGKGTTGLPVRGVYGPLISAISVTPDFKPPSENSSSTGTSAGTVVGIVAAAVVFGLLLDGTIIAVKQLSSKSKQGNREFVNEIGMISALQHPHLVKLHGCCIEGDQLLLVYEYMENNSLARALFGPEEYRLNLDWTTRQKICVELILHYLIKYGISALFLKEEGKLLELVDPSLGQDYNEEEVITMINVALLCSNVTAAVRPTMSAVVSMLEGKAAVQDFDIADKSKSMDEHKIEEMRKHFQVINRQEISETQTQSMSMDGPSTAASTSDGDLYPISLNSDYWKGRD</sequence>
<dbReference type="GO" id="GO:0016020">
    <property type="term" value="C:membrane"/>
    <property type="evidence" value="ECO:0007669"/>
    <property type="project" value="UniProtKB-SubCell"/>
</dbReference>
<dbReference type="EMBL" id="JADGMS010000016">
    <property type="protein sequence ID" value="KAF9666673.1"/>
    <property type="molecule type" value="Genomic_DNA"/>
</dbReference>
<dbReference type="PANTHER" id="PTHR48006:SF81">
    <property type="entry name" value="PROTEIN KINASE DOMAIN-CONTAINING PROTEIN"/>
    <property type="match status" value="1"/>
</dbReference>
<evidence type="ECO:0000313" key="21">
    <source>
        <dbReference type="EMBL" id="KAF9666673.1"/>
    </source>
</evidence>
<dbReference type="EC" id="2.7.11.1" evidence="2"/>
<evidence type="ECO:0000256" key="5">
    <source>
        <dbReference type="ARBA" id="ARBA00022614"/>
    </source>
</evidence>
<keyword evidence="3" id="KW-0418">Kinase</keyword>
<evidence type="ECO:0000256" key="11">
    <source>
        <dbReference type="ARBA" id="ARBA00022840"/>
    </source>
</evidence>
<evidence type="ECO:0000256" key="2">
    <source>
        <dbReference type="ARBA" id="ARBA00012513"/>
    </source>
</evidence>
<evidence type="ECO:0000256" key="12">
    <source>
        <dbReference type="ARBA" id="ARBA00022989"/>
    </source>
</evidence>
<evidence type="ECO:0000256" key="17">
    <source>
        <dbReference type="ARBA" id="ARBA00048679"/>
    </source>
</evidence>
<feature type="signal peptide" evidence="19">
    <location>
        <begin position="1"/>
        <end position="22"/>
    </location>
</feature>
<evidence type="ECO:0000256" key="6">
    <source>
        <dbReference type="ARBA" id="ARBA00022679"/>
    </source>
</evidence>
<dbReference type="InterPro" id="IPR032675">
    <property type="entry name" value="LRR_dom_sf"/>
</dbReference>
<dbReference type="InterPro" id="IPR021720">
    <property type="entry name" value="Malectin_dom"/>
</dbReference>
<accession>A0A835JAR8</accession>